<dbReference type="EMBL" id="LJZO01000016">
    <property type="protein sequence ID" value="ROV97600.1"/>
    <property type="molecule type" value="Genomic_DNA"/>
</dbReference>
<feature type="compositionally biased region" description="Basic and acidic residues" evidence="1">
    <location>
        <begin position="164"/>
        <end position="174"/>
    </location>
</feature>
<evidence type="ECO:0000256" key="2">
    <source>
        <dbReference type="SAM" id="Phobius"/>
    </source>
</evidence>
<feature type="compositionally biased region" description="Basic and acidic residues" evidence="1">
    <location>
        <begin position="98"/>
        <end position="112"/>
    </location>
</feature>
<evidence type="ECO:0000313" key="3">
    <source>
        <dbReference type="EMBL" id="ROV97600.1"/>
    </source>
</evidence>
<evidence type="ECO:0000256" key="1">
    <source>
        <dbReference type="SAM" id="MobiDB-lite"/>
    </source>
</evidence>
<keyword evidence="4" id="KW-1185">Reference proteome</keyword>
<keyword evidence="2" id="KW-1133">Transmembrane helix</keyword>
<feature type="compositionally biased region" description="Basic and acidic residues" evidence="1">
    <location>
        <begin position="38"/>
        <end position="61"/>
    </location>
</feature>
<feature type="region of interest" description="Disordered" evidence="1">
    <location>
        <begin position="37"/>
        <end position="141"/>
    </location>
</feature>
<proteinExistence type="predicted"/>
<feature type="region of interest" description="Disordered" evidence="1">
    <location>
        <begin position="153"/>
        <end position="174"/>
    </location>
</feature>
<protein>
    <submittedName>
        <fullName evidence="3">Uncharacterized protein</fullName>
    </submittedName>
</protein>
<organism evidence="3 4">
    <name type="scientific">Cytospora chrysosperma</name>
    <name type="common">Cytospora canker fungus</name>
    <name type="synonym">Sphaeria chrysosperma</name>
    <dbReference type="NCBI Taxonomy" id="252740"/>
    <lineage>
        <taxon>Eukaryota</taxon>
        <taxon>Fungi</taxon>
        <taxon>Dikarya</taxon>
        <taxon>Ascomycota</taxon>
        <taxon>Pezizomycotina</taxon>
        <taxon>Sordariomycetes</taxon>
        <taxon>Sordariomycetidae</taxon>
        <taxon>Diaporthales</taxon>
        <taxon>Cytosporaceae</taxon>
        <taxon>Cytospora</taxon>
    </lineage>
</organism>
<dbReference type="AlphaFoldDB" id="A0A423W2Q6"/>
<keyword evidence="2" id="KW-0472">Membrane</keyword>
<feature type="transmembrane region" description="Helical" evidence="2">
    <location>
        <begin position="6"/>
        <end position="30"/>
    </location>
</feature>
<sequence>MATLSPILIVVIAASAVLLSLPAMFLVLAWHTHRQRVGWKEEHDRAVESIDQERQSSRESRMAPSPPSPPSPPSGPRNKGNKNRGQPVQQQQQQQRRRQQEREERVVRDAAVQRRSSTMPPRPARELKKPRGSRFDTAPQVDGFQFEGVLPGWGQRVRSSSPPRRLDMRAVDGE</sequence>
<comment type="caution">
    <text evidence="3">The sequence shown here is derived from an EMBL/GenBank/DDBJ whole genome shotgun (WGS) entry which is preliminary data.</text>
</comment>
<accession>A0A423W2Q6</accession>
<dbReference type="Proteomes" id="UP000284375">
    <property type="component" value="Unassembled WGS sequence"/>
</dbReference>
<evidence type="ECO:0000313" key="4">
    <source>
        <dbReference type="Proteomes" id="UP000284375"/>
    </source>
</evidence>
<feature type="compositionally biased region" description="Pro residues" evidence="1">
    <location>
        <begin position="64"/>
        <end position="75"/>
    </location>
</feature>
<keyword evidence="2" id="KW-0812">Transmembrane</keyword>
<gene>
    <name evidence="3" type="ORF">VSDG_04554</name>
</gene>
<name>A0A423W2Q6_CYTCH</name>
<reference evidence="3 4" key="1">
    <citation type="submission" date="2015-09" db="EMBL/GenBank/DDBJ databases">
        <title>Host preference determinants of Valsa canker pathogens revealed by comparative genomics.</title>
        <authorList>
            <person name="Yin Z."/>
            <person name="Huang L."/>
        </authorList>
    </citation>
    <scope>NUCLEOTIDE SEQUENCE [LARGE SCALE GENOMIC DNA]</scope>
    <source>
        <strain evidence="3 4">YSFL</strain>
    </source>
</reference>
<dbReference type="OrthoDB" id="5244221at2759"/>